<comment type="similarity">
    <text evidence="5 14 16">Belongs to the RNase HII family.</text>
</comment>
<dbReference type="EMBL" id="CP049871">
    <property type="protein sequence ID" value="QIL02453.1"/>
    <property type="molecule type" value="Genomic_DNA"/>
</dbReference>
<feature type="binding site" evidence="14 15">
    <location>
        <position position="22"/>
    </location>
    <ligand>
        <name>a divalent metal cation</name>
        <dbReference type="ChEBI" id="CHEBI:60240"/>
    </ligand>
</feature>
<feature type="domain" description="RNase H type-2" evidence="17">
    <location>
        <begin position="15"/>
        <end position="203"/>
    </location>
</feature>
<dbReference type="KEGG" id="ssin:G7078_06375"/>
<dbReference type="AlphaFoldDB" id="A0A6G7ZNE1"/>
<evidence type="ECO:0000256" key="14">
    <source>
        <dbReference type="HAMAP-Rule" id="MF_00052"/>
    </source>
</evidence>
<dbReference type="PROSITE" id="PS51975">
    <property type="entry name" value="RNASE_H_2"/>
    <property type="match status" value="1"/>
</dbReference>
<evidence type="ECO:0000259" key="17">
    <source>
        <dbReference type="PROSITE" id="PS51975"/>
    </source>
</evidence>
<dbReference type="HAMAP" id="MF_00052_B">
    <property type="entry name" value="RNase_HII_B"/>
    <property type="match status" value="1"/>
</dbReference>
<dbReference type="InterPro" id="IPR022898">
    <property type="entry name" value="RNase_HII"/>
</dbReference>
<dbReference type="GO" id="GO:0032299">
    <property type="term" value="C:ribonuclease H2 complex"/>
    <property type="evidence" value="ECO:0007669"/>
    <property type="project" value="TreeGrafter"/>
</dbReference>
<evidence type="ECO:0000313" key="18">
    <source>
        <dbReference type="EMBL" id="QIL02453.1"/>
    </source>
</evidence>
<evidence type="ECO:0000256" key="4">
    <source>
        <dbReference type="ARBA" id="ARBA00004496"/>
    </source>
</evidence>
<dbReference type="GO" id="GO:0003723">
    <property type="term" value="F:RNA binding"/>
    <property type="evidence" value="ECO:0007669"/>
    <property type="project" value="UniProtKB-UniRule"/>
</dbReference>
<dbReference type="PANTHER" id="PTHR10954:SF18">
    <property type="entry name" value="RIBONUCLEASE HII"/>
    <property type="match status" value="1"/>
</dbReference>
<comment type="subcellular location">
    <subcellularLocation>
        <location evidence="4 14">Cytoplasm</location>
    </subcellularLocation>
</comment>
<protein>
    <recommendedName>
        <fullName evidence="7 14">Ribonuclease HII</fullName>
        <shortName evidence="14">RNase HII</shortName>
        <ecNumber evidence="6 14">3.1.26.4</ecNumber>
    </recommendedName>
</protein>
<dbReference type="SUPFAM" id="SSF53098">
    <property type="entry name" value="Ribonuclease H-like"/>
    <property type="match status" value="1"/>
</dbReference>
<dbReference type="InterPro" id="IPR012337">
    <property type="entry name" value="RNaseH-like_sf"/>
</dbReference>
<feature type="binding site" evidence="14 15">
    <location>
        <position position="112"/>
    </location>
    <ligand>
        <name>a divalent metal cation</name>
        <dbReference type="ChEBI" id="CHEBI:60240"/>
    </ligand>
</feature>
<reference evidence="18 19" key="1">
    <citation type="submission" date="2020-03" db="EMBL/GenBank/DDBJ databases">
        <title>Sphingomonas sp. nov., isolated from fish.</title>
        <authorList>
            <person name="Hyun D.-W."/>
            <person name="Bae J.-W."/>
        </authorList>
    </citation>
    <scope>NUCLEOTIDE SEQUENCE [LARGE SCALE GENOMIC DNA]</scope>
    <source>
        <strain evidence="18 19">HDW15C</strain>
    </source>
</reference>
<evidence type="ECO:0000256" key="11">
    <source>
        <dbReference type="ARBA" id="ARBA00022759"/>
    </source>
</evidence>
<dbReference type="InterPro" id="IPR024567">
    <property type="entry name" value="RNase_HII/HIII_dom"/>
</dbReference>
<dbReference type="GO" id="GO:0043137">
    <property type="term" value="P:DNA replication, removal of RNA primer"/>
    <property type="evidence" value="ECO:0007669"/>
    <property type="project" value="TreeGrafter"/>
</dbReference>
<proteinExistence type="inferred from homology"/>
<dbReference type="Pfam" id="PF01351">
    <property type="entry name" value="RNase_HII"/>
    <property type="match status" value="1"/>
</dbReference>
<evidence type="ECO:0000256" key="13">
    <source>
        <dbReference type="ARBA" id="ARBA00023211"/>
    </source>
</evidence>
<evidence type="ECO:0000256" key="16">
    <source>
        <dbReference type="RuleBase" id="RU003515"/>
    </source>
</evidence>
<dbReference type="InterPro" id="IPR001352">
    <property type="entry name" value="RNase_HII/HIII"/>
</dbReference>
<dbReference type="PANTHER" id="PTHR10954">
    <property type="entry name" value="RIBONUCLEASE H2 SUBUNIT A"/>
    <property type="match status" value="1"/>
</dbReference>
<keyword evidence="9 14" id="KW-0540">Nuclease</keyword>
<dbReference type="GO" id="GO:0006298">
    <property type="term" value="P:mismatch repair"/>
    <property type="evidence" value="ECO:0007669"/>
    <property type="project" value="TreeGrafter"/>
</dbReference>
<dbReference type="GO" id="GO:0030145">
    <property type="term" value="F:manganese ion binding"/>
    <property type="evidence" value="ECO:0007669"/>
    <property type="project" value="UniProtKB-UniRule"/>
</dbReference>
<dbReference type="CDD" id="cd07182">
    <property type="entry name" value="RNase_HII_bacteria_HII_like"/>
    <property type="match status" value="1"/>
</dbReference>
<evidence type="ECO:0000256" key="9">
    <source>
        <dbReference type="ARBA" id="ARBA00022722"/>
    </source>
</evidence>
<keyword evidence="10 14" id="KW-0479">Metal-binding</keyword>
<evidence type="ECO:0000256" key="6">
    <source>
        <dbReference type="ARBA" id="ARBA00012180"/>
    </source>
</evidence>
<evidence type="ECO:0000256" key="1">
    <source>
        <dbReference type="ARBA" id="ARBA00000077"/>
    </source>
</evidence>
<dbReference type="Proteomes" id="UP000502502">
    <property type="component" value="Chromosome"/>
</dbReference>
<evidence type="ECO:0000256" key="5">
    <source>
        <dbReference type="ARBA" id="ARBA00007383"/>
    </source>
</evidence>
<keyword evidence="11 14" id="KW-0255">Endonuclease</keyword>
<dbReference type="GO" id="GO:0004523">
    <property type="term" value="F:RNA-DNA hybrid ribonuclease activity"/>
    <property type="evidence" value="ECO:0007669"/>
    <property type="project" value="UniProtKB-UniRule"/>
</dbReference>
<evidence type="ECO:0000256" key="2">
    <source>
        <dbReference type="ARBA" id="ARBA00001946"/>
    </source>
</evidence>
<evidence type="ECO:0000256" key="10">
    <source>
        <dbReference type="ARBA" id="ARBA00022723"/>
    </source>
</evidence>
<evidence type="ECO:0000313" key="19">
    <source>
        <dbReference type="Proteomes" id="UP000502502"/>
    </source>
</evidence>
<accession>A0A6G7ZNE1</accession>
<dbReference type="EC" id="3.1.26.4" evidence="6 14"/>
<comment type="catalytic activity">
    <reaction evidence="1 14 15 16">
        <text>Endonucleolytic cleavage to 5'-phosphomonoester.</text>
        <dbReference type="EC" id="3.1.26.4"/>
    </reaction>
</comment>
<dbReference type="NCBIfam" id="NF000595">
    <property type="entry name" value="PRK00015.1-3"/>
    <property type="match status" value="1"/>
</dbReference>
<keyword evidence="19" id="KW-1185">Reference proteome</keyword>
<feature type="binding site" evidence="14 15">
    <location>
        <position position="21"/>
    </location>
    <ligand>
        <name>a divalent metal cation</name>
        <dbReference type="ChEBI" id="CHEBI:60240"/>
    </ligand>
</feature>
<dbReference type="Gene3D" id="3.30.420.10">
    <property type="entry name" value="Ribonuclease H-like superfamily/Ribonuclease H"/>
    <property type="match status" value="1"/>
</dbReference>
<organism evidence="18 19">
    <name type="scientific">Sphingomonas sinipercae</name>
    <dbReference type="NCBI Taxonomy" id="2714944"/>
    <lineage>
        <taxon>Bacteria</taxon>
        <taxon>Pseudomonadati</taxon>
        <taxon>Pseudomonadota</taxon>
        <taxon>Alphaproteobacteria</taxon>
        <taxon>Sphingomonadales</taxon>
        <taxon>Sphingomonadaceae</taxon>
        <taxon>Sphingomonas</taxon>
    </lineage>
</organism>
<gene>
    <name evidence="14" type="primary">rnhB</name>
    <name evidence="18" type="ORF">G7078_06375</name>
</gene>
<comment type="function">
    <text evidence="3 14 16">Endonuclease that specifically degrades the RNA of RNA-DNA hybrids.</text>
</comment>
<keyword evidence="8 14" id="KW-0963">Cytoplasm</keyword>
<comment type="cofactor">
    <cofactor evidence="2">
        <name>Mg(2+)</name>
        <dbReference type="ChEBI" id="CHEBI:18420"/>
    </cofactor>
</comment>
<keyword evidence="13 14" id="KW-0464">Manganese</keyword>
<keyword evidence="12 14" id="KW-0378">Hydrolase</keyword>
<evidence type="ECO:0000256" key="8">
    <source>
        <dbReference type="ARBA" id="ARBA00022490"/>
    </source>
</evidence>
<evidence type="ECO:0000256" key="15">
    <source>
        <dbReference type="PROSITE-ProRule" id="PRU01319"/>
    </source>
</evidence>
<sequence length="245" mass="26760">MPRRCSFKLEIGFPQPLAGVDEAGCAPLAGPVVAAAIILDREKFPRGIDDSKNLPLETREALYAKLVKCASWGVGVATVEEIDSINIYWARMLAMTRAVEALGIEPAWVLVDGNTCPRWQRPSKAIVDGDAKCRSIAAASIIAKVTRDRMMVELAGEYPGYGWETNRGYGTPAHQRALREKGPTPLHRRSFAPVRAIEAQWAQPQLPVIEIVPAESFESHPPQFESAPIAGTQDVVLVPSQPHAF</sequence>
<evidence type="ECO:0000256" key="3">
    <source>
        <dbReference type="ARBA" id="ARBA00004065"/>
    </source>
</evidence>
<name>A0A6G7ZNE1_9SPHN</name>
<comment type="cofactor">
    <cofactor evidence="14 15">
        <name>Mn(2+)</name>
        <dbReference type="ChEBI" id="CHEBI:29035"/>
    </cofactor>
    <cofactor evidence="14 15">
        <name>Mg(2+)</name>
        <dbReference type="ChEBI" id="CHEBI:18420"/>
    </cofactor>
    <text evidence="14 15">Manganese or magnesium. Binds 1 divalent metal ion per monomer in the absence of substrate. May bind a second metal ion after substrate binding.</text>
</comment>
<dbReference type="InterPro" id="IPR036397">
    <property type="entry name" value="RNaseH_sf"/>
</dbReference>
<dbReference type="GO" id="GO:0005737">
    <property type="term" value="C:cytoplasm"/>
    <property type="evidence" value="ECO:0007669"/>
    <property type="project" value="UniProtKB-SubCell"/>
</dbReference>
<evidence type="ECO:0000256" key="7">
    <source>
        <dbReference type="ARBA" id="ARBA00019179"/>
    </source>
</evidence>
<evidence type="ECO:0000256" key="12">
    <source>
        <dbReference type="ARBA" id="ARBA00022801"/>
    </source>
</evidence>